<reference evidence="7" key="1">
    <citation type="submission" date="2018-11" db="EMBL/GenBank/DDBJ databases">
        <authorList>
            <person name="Alioto T."/>
            <person name="Alioto T."/>
        </authorList>
    </citation>
    <scope>NUCLEOTIDE SEQUENCE</scope>
</reference>
<comment type="subcellular location">
    <subcellularLocation>
        <location evidence="1">Membrane</location>
        <topology evidence="1">Multi-pass membrane protein</topology>
    </subcellularLocation>
</comment>
<dbReference type="FunFam" id="1.20.1260.100:FF:000001">
    <property type="entry name" value="translocator protein 2"/>
    <property type="match status" value="1"/>
</dbReference>
<comment type="caution">
    <text evidence="7">The sequence shown here is derived from an EMBL/GenBank/DDBJ whole genome shotgun (WGS) entry which is preliminary data.</text>
</comment>
<keyword evidence="8" id="KW-1185">Reference proteome</keyword>
<feature type="transmembrane region" description="Helical" evidence="6">
    <location>
        <begin position="111"/>
        <end position="129"/>
    </location>
</feature>
<feature type="transmembrane region" description="Helical" evidence="6">
    <location>
        <begin position="82"/>
        <end position="104"/>
    </location>
</feature>
<evidence type="ECO:0000313" key="7">
    <source>
        <dbReference type="EMBL" id="VDI62777.1"/>
    </source>
</evidence>
<gene>
    <name evidence="7" type="ORF">MGAL_10B087650</name>
</gene>
<organism evidence="7 8">
    <name type="scientific">Mytilus galloprovincialis</name>
    <name type="common">Mediterranean mussel</name>
    <dbReference type="NCBI Taxonomy" id="29158"/>
    <lineage>
        <taxon>Eukaryota</taxon>
        <taxon>Metazoa</taxon>
        <taxon>Spiralia</taxon>
        <taxon>Lophotrochozoa</taxon>
        <taxon>Mollusca</taxon>
        <taxon>Bivalvia</taxon>
        <taxon>Autobranchia</taxon>
        <taxon>Pteriomorphia</taxon>
        <taxon>Mytilida</taxon>
        <taxon>Mytiloidea</taxon>
        <taxon>Mytilidae</taxon>
        <taxon>Mytilinae</taxon>
        <taxon>Mytilus</taxon>
    </lineage>
</organism>
<feature type="transmembrane region" description="Helical" evidence="6">
    <location>
        <begin position="49"/>
        <end position="70"/>
    </location>
</feature>
<evidence type="ECO:0000256" key="6">
    <source>
        <dbReference type="SAM" id="Phobius"/>
    </source>
</evidence>
<keyword evidence="4 6" id="KW-1133">Transmembrane helix</keyword>
<evidence type="ECO:0000313" key="8">
    <source>
        <dbReference type="Proteomes" id="UP000596742"/>
    </source>
</evidence>
<dbReference type="GO" id="GO:0005741">
    <property type="term" value="C:mitochondrial outer membrane"/>
    <property type="evidence" value="ECO:0007669"/>
    <property type="project" value="TreeGrafter"/>
</dbReference>
<dbReference type="PIRSF" id="PIRSF005859">
    <property type="entry name" value="PBR"/>
    <property type="match status" value="1"/>
</dbReference>
<dbReference type="Pfam" id="PF03073">
    <property type="entry name" value="TspO_MBR"/>
    <property type="match status" value="1"/>
</dbReference>
<sequence length="165" mass="18298">MSKMSEYIAPVGATLLPHIGGILGGFVSKKNMKTWFEHLEKPSWKPPNWVFGPVWTTLYTSMGYASYMVWRDGGGFNGEATIPLALYGSQLALNWAWSPLFFGAHKIGASLIEMGFLWGTAGACGYAFGTVNRTAGLLFIPYMAWLTLATALTYRIWKDNKDKID</sequence>
<dbReference type="PANTHER" id="PTHR10057">
    <property type="entry name" value="PERIPHERAL-TYPE BENZODIAZEPINE RECEPTOR"/>
    <property type="match status" value="1"/>
</dbReference>
<protein>
    <submittedName>
        <fullName evidence="7">Benzodiazapine receptor</fullName>
    </submittedName>
</protein>
<name>A0A8B6GDP7_MYTGA</name>
<evidence type="ECO:0000256" key="1">
    <source>
        <dbReference type="ARBA" id="ARBA00004141"/>
    </source>
</evidence>
<dbReference type="InterPro" id="IPR004307">
    <property type="entry name" value="TspO_MBR"/>
</dbReference>
<dbReference type="InterPro" id="IPR038330">
    <property type="entry name" value="TspO/MBR-related_sf"/>
</dbReference>
<dbReference type="PANTHER" id="PTHR10057:SF0">
    <property type="entry name" value="TRANSLOCATOR PROTEIN"/>
    <property type="match status" value="1"/>
</dbReference>
<accession>A0A8B6GDP7</accession>
<proteinExistence type="inferred from homology"/>
<dbReference type="EMBL" id="UYJE01008293">
    <property type="protein sequence ID" value="VDI62777.1"/>
    <property type="molecule type" value="Genomic_DNA"/>
</dbReference>
<dbReference type="Proteomes" id="UP000596742">
    <property type="component" value="Unassembled WGS sequence"/>
</dbReference>
<comment type="similarity">
    <text evidence="2">Belongs to the TspO/BZRP family.</text>
</comment>
<dbReference type="Gene3D" id="1.20.1260.100">
    <property type="entry name" value="TspO/MBR protein"/>
    <property type="match status" value="1"/>
</dbReference>
<keyword evidence="5 6" id="KW-0472">Membrane</keyword>
<evidence type="ECO:0000256" key="5">
    <source>
        <dbReference type="ARBA" id="ARBA00023136"/>
    </source>
</evidence>
<evidence type="ECO:0000256" key="2">
    <source>
        <dbReference type="ARBA" id="ARBA00007524"/>
    </source>
</evidence>
<dbReference type="CDD" id="cd15904">
    <property type="entry name" value="TSPO_MBR"/>
    <property type="match status" value="1"/>
</dbReference>
<dbReference type="AlphaFoldDB" id="A0A8B6GDP7"/>
<feature type="transmembrane region" description="Helical" evidence="6">
    <location>
        <begin position="7"/>
        <end position="28"/>
    </location>
</feature>
<dbReference type="GO" id="GO:0033013">
    <property type="term" value="P:tetrapyrrole metabolic process"/>
    <property type="evidence" value="ECO:0007669"/>
    <property type="project" value="UniProtKB-ARBA"/>
</dbReference>
<dbReference type="OrthoDB" id="8841220at2759"/>
<feature type="transmembrane region" description="Helical" evidence="6">
    <location>
        <begin position="135"/>
        <end position="157"/>
    </location>
</feature>
<evidence type="ECO:0000256" key="4">
    <source>
        <dbReference type="ARBA" id="ARBA00022989"/>
    </source>
</evidence>
<keyword evidence="3 6" id="KW-0812">Transmembrane</keyword>
<evidence type="ECO:0000256" key="3">
    <source>
        <dbReference type="ARBA" id="ARBA00022692"/>
    </source>
</evidence>
<keyword evidence="7" id="KW-0675">Receptor</keyword>